<protein>
    <submittedName>
        <fullName evidence="1">Uncharacterized protein</fullName>
    </submittedName>
</protein>
<evidence type="ECO:0000313" key="1">
    <source>
        <dbReference type="EMBL" id="PRF64239.1"/>
    </source>
</evidence>
<reference evidence="1 2" key="1">
    <citation type="submission" date="2018-03" db="EMBL/GenBank/DDBJ databases">
        <authorList>
            <person name="Keele B.F."/>
        </authorList>
    </citation>
    <scope>NUCLEOTIDE SEQUENCE [LARGE SCALE GENOMIC DNA]</scope>
    <source>
        <strain evidence="1 2">AU19729</strain>
    </source>
</reference>
<dbReference type="Proteomes" id="UP000238982">
    <property type="component" value="Unassembled WGS sequence"/>
</dbReference>
<accession>A0A2S9MK78</accession>
<dbReference type="EMBL" id="PVGH01000030">
    <property type="protein sequence ID" value="PRF64239.1"/>
    <property type="molecule type" value="Genomic_DNA"/>
</dbReference>
<proteinExistence type="predicted"/>
<comment type="caution">
    <text evidence="1">The sequence shown here is derived from an EMBL/GenBank/DDBJ whole genome shotgun (WGS) entry which is preliminary data.</text>
</comment>
<dbReference type="AlphaFoldDB" id="A0A2S9MK78"/>
<name>A0A2S9MK78_9BURK</name>
<gene>
    <name evidence="1" type="ORF">C6Q15_06245</name>
</gene>
<organism evidence="1 2">
    <name type="scientific">Burkholderia multivorans</name>
    <dbReference type="NCBI Taxonomy" id="87883"/>
    <lineage>
        <taxon>Bacteria</taxon>
        <taxon>Pseudomonadati</taxon>
        <taxon>Pseudomonadota</taxon>
        <taxon>Betaproteobacteria</taxon>
        <taxon>Burkholderiales</taxon>
        <taxon>Burkholderiaceae</taxon>
        <taxon>Burkholderia</taxon>
        <taxon>Burkholderia cepacia complex</taxon>
    </lineage>
</organism>
<sequence length="69" mass="7185">MSAESTDAVPPLILRDLGGSVLLEVPADGAWTIERLVGLLGSPRACECVIDAFGADVFIGKEWIGGTEV</sequence>
<evidence type="ECO:0000313" key="2">
    <source>
        <dbReference type="Proteomes" id="UP000238982"/>
    </source>
</evidence>